<name>A0A6J4SR32_9SPHN</name>
<gene>
    <name evidence="2" type="ORF">AVDCRST_MAG91-1163</name>
</gene>
<feature type="compositionally biased region" description="Basic and acidic residues" evidence="1">
    <location>
        <begin position="12"/>
        <end position="32"/>
    </location>
</feature>
<evidence type="ECO:0000313" key="2">
    <source>
        <dbReference type="EMBL" id="CAA9502985.1"/>
    </source>
</evidence>
<evidence type="ECO:0000256" key="1">
    <source>
        <dbReference type="SAM" id="MobiDB-lite"/>
    </source>
</evidence>
<feature type="compositionally biased region" description="Gly residues" evidence="1">
    <location>
        <begin position="193"/>
        <end position="208"/>
    </location>
</feature>
<protein>
    <submittedName>
        <fullName evidence="2">Flagellar basal-body rod protein FlgG</fullName>
    </submittedName>
</protein>
<feature type="compositionally biased region" description="Basic residues" evidence="1">
    <location>
        <begin position="126"/>
        <end position="149"/>
    </location>
</feature>
<keyword evidence="2" id="KW-0282">Flagellum</keyword>
<feature type="non-terminal residue" evidence="2">
    <location>
        <position position="1"/>
    </location>
</feature>
<organism evidence="2">
    <name type="scientific">uncultured Sphingomonadaceae bacterium</name>
    <dbReference type="NCBI Taxonomy" id="169976"/>
    <lineage>
        <taxon>Bacteria</taxon>
        <taxon>Pseudomonadati</taxon>
        <taxon>Pseudomonadota</taxon>
        <taxon>Alphaproteobacteria</taxon>
        <taxon>Sphingomonadales</taxon>
        <taxon>Sphingomonadaceae</taxon>
        <taxon>environmental samples</taxon>
    </lineage>
</organism>
<feature type="compositionally biased region" description="Basic and acidic residues" evidence="1">
    <location>
        <begin position="102"/>
        <end position="114"/>
    </location>
</feature>
<dbReference type="AlphaFoldDB" id="A0A6J4SR32"/>
<feature type="non-terminal residue" evidence="2">
    <location>
        <position position="251"/>
    </location>
</feature>
<accession>A0A6J4SR32</accession>
<proteinExistence type="predicted"/>
<feature type="region of interest" description="Disordered" evidence="1">
    <location>
        <begin position="1"/>
        <end position="251"/>
    </location>
</feature>
<keyword evidence="2" id="KW-0969">Cilium</keyword>
<feature type="compositionally biased region" description="Basic residues" evidence="1">
    <location>
        <begin position="1"/>
        <end position="11"/>
    </location>
</feature>
<keyword evidence="2" id="KW-0966">Cell projection</keyword>
<sequence length="251" mass="26912">AFTLHRRHGHARAADQRRRDLPQHRQHEHDRVQAAAGGVPGPALPERVAPRLRFGRRGGQDAHGHPGRRGRQDGGHLPHLRTGGAQPDGQPLRPRHPGPRLFPDHAAERRDRLHAGRVVPAVGPGRARHRGRVPGAARNHHPAGRGRRGRVQDGRGPGQGRGVARHADGGPASARDVHERGGARGAGRQPVPGDGGVRPGDGRVGGRSGPRHADAGVRRGVQRQSGGGDHRADHRAARVRDEQPRREDGGR</sequence>
<feature type="compositionally biased region" description="Basic and acidic residues" evidence="1">
    <location>
        <begin position="58"/>
        <end position="76"/>
    </location>
</feature>
<reference evidence="2" key="1">
    <citation type="submission" date="2020-02" db="EMBL/GenBank/DDBJ databases">
        <authorList>
            <person name="Meier V. D."/>
        </authorList>
    </citation>
    <scope>NUCLEOTIDE SEQUENCE</scope>
    <source>
        <strain evidence="2">AVDCRST_MAG91</strain>
    </source>
</reference>
<feature type="compositionally biased region" description="Basic and acidic residues" evidence="1">
    <location>
        <begin position="228"/>
        <end position="251"/>
    </location>
</feature>
<dbReference type="EMBL" id="CADCVX010000246">
    <property type="protein sequence ID" value="CAA9502985.1"/>
    <property type="molecule type" value="Genomic_DNA"/>
</dbReference>